<evidence type="ECO:0000313" key="2">
    <source>
        <dbReference type="Proteomes" id="UP000191672"/>
    </source>
</evidence>
<reference evidence="2" key="1">
    <citation type="journal article" date="2017" name="Nat. Microbiol.">
        <title>Global analysis of biosynthetic gene clusters reveals vast potential of secondary metabolite production in Penicillium species.</title>
        <authorList>
            <person name="Nielsen J.C."/>
            <person name="Grijseels S."/>
            <person name="Prigent S."/>
            <person name="Ji B."/>
            <person name="Dainat J."/>
            <person name="Nielsen K.F."/>
            <person name="Frisvad J.C."/>
            <person name="Workman M."/>
            <person name="Nielsen J."/>
        </authorList>
    </citation>
    <scope>NUCLEOTIDE SEQUENCE [LARGE SCALE GENOMIC DNA]</scope>
    <source>
        <strain evidence="2">IBT 31811</strain>
    </source>
</reference>
<gene>
    <name evidence="1" type="ORF">PENANT_c252G03850</name>
</gene>
<accession>A0A1V6P154</accession>
<dbReference type="EMBL" id="MDYN01000252">
    <property type="protein sequence ID" value="OQD70674.1"/>
    <property type="molecule type" value="Genomic_DNA"/>
</dbReference>
<proteinExistence type="predicted"/>
<comment type="caution">
    <text evidence="1">The sequence shown here is derived from an EMBL/GenBank/DDBJ whole genome shotgun (WGS) entry which is preliminary data.</text>
</comment>
<dbReference type="Proteomes" id="UP000191672">
    <property type="component" value="Unassembled WGS sequence"/>
</dbReference>
<keyword evidence="2" id="KW-1185">Reference proteome</keyword>
<evidence type="ECO:0000313" key="1">
    <source>
        <dbReference type="EMBL" id="OQD70674.1"/>
    </source>
</evidence>
<sequence length="222" mass="25436">MRKSSCHEGEENPPCTYAEFVKYISSDEALLRNDPSWEKFSAIFDAAENTPLVETSQKLREAGFRAEYEQERLYPKDKEAKSVPYAIRKMRGIATGTKKNKFVDQKTKMIEALELAAEVRRADNMKYFIPVLEEKMGIKMELKETKSQTRDGLEYQMYDEAKTAEKNKGVEDLAQKVVTAADGLRKQKRKGAAPGKQLDFVIHQTIMREIEESIGQLKQKCP</sequence>
<dbReference type="AlphaFoldDB" id="A0A1V6P154"/>
<name>A0A1V6P154_9EURO</name>
<protein>
    <submittedName>
        <fullName evidence="1">Uncharacterized protein</fullName>
    </submittedName>
</protein>
<organism evidence="1 2">
    <name type="scientific">Penicillium antarcticum</name>
    <dbReference type="NCBI Taxonomy" id="416450"/>
    <lineage>
        <taxon>Eukaryota</taxon>
        <taxon>Fungi</taxon>
        <taxon>Dikarya</taxon>
        <taxon>Ascomycota</taxon>
        <taxon>Pezizomycotina</taxon>
        <taxon>Eurotiomycetes</taxon>
        <taxon>Eurotiomycetidae</taxon>
        <taxon>Eurotiales</taxon>
        <taxon>Aspergillaceae</taxon>
        <taxon>Penicillium</taxon>
    </lineage>
</organism>